<dbReference type="GO" id="GO:0050907">
    <property type="term" value="P:detection of chemical stimulus involved in sensory perception"/>
    <property type="evidence" value="ECO:0007669"/>
    <property type="project" value="EnsemblMetazoa"/>
</dbReference>
<evidence type="ECO:0000256" key="7">
    <source>
        <dbReference type="ARBA" id="ARBA00023155"/>
    </source>
</evidence>
<dbReference type="PROSITE" id="PS00027">
    <property type="entry name" value="HOMEOBOX_1"/>
    <property type="match status" value="1"/>
</dbReference>
<dbReference type="GO" id="GO:0045944">
    <property type="term" value="P:positive regulation of transcription by RNA polymerase II"/>
    <property type="evidence" value="ECO:0007669"/>
    <property type="project" value="EnsemblMetazoa"/>
</dbReference>
<evidence type="ECO:0000256" key="3">
    <source>
        <dbReference type="ARBA" id="ARBA00022737"/>
    </source>
</evidence>
<comment type="subcellular location">
    <subcellularLocation>
        <location evidence="1 9 11">Nucleus</location>
    </subcellularLocation>
</comment>
<dbReference type="Gene3D" id="1.10.10.60">
    <property type="entry name" value="Homeodomain-like"/>
    <property type="match status" value="1"/>
</dbReference>
<dbReference type="SMART" id="SM00132">
    <property type="entry name" value="LIM"/>
    <property type="match status" value="2"/>
</dbReference>
<sequence length="424" mass="47412">MVHRISSHGLPYPSDYRTPLRTVLHFRMSELGMRNVDLMDLDALNQMNSSTLITPTEDYIDYSTTCTPSDTNCDSTPTTSFIPLPLPHSSSTSSSVSSSDSLFLCAGCGYSIQDRFVLKVNDDTFHESCLRCYACQLPLNASGTCFSKDGNIYCREDHAGTLLPSSSSSSIPQLESHLDICSLFGRKCGRCGLALQPSDLVFRCVHTTYHQSCFSCVCCGLNFKKGDEYHIVNEDALCRNDYQMICAQQQQMHIPPSGMYDFDLSESNRKTPKRPRTILNAQQRRQFKAAFERSPKPCRKVREQLAKETGLSVRVVQVWFQNQRAKMKKQQRKEEKNGGSSDVKGEGKSDSEDEIDSDGEDLENSEDKRVITSLDYKPDGSSYDGFPSSSSFISSDGISNGPVSQPVAPLEKLYNMQHTYFSFA</sequence>
<dbReference type="FunFam" id="1.10.10.60:FF:000448">
    <property type="entry name" value="LIM/homeobox protein Lhx4"/>
    <property type="match status" value="1"/>
</dbReference>
<keyword evidence="5 10" id="KW-0440">LIM domain</keyword>
<evidence type="ECO:0000256" key="1">
    <source>
        <dbReference type="ARBA" id="ARBA00004123"/>
    </source>
</evidence>
<name>A0A2A6CZU0_PRIPA</name>
<accession>A0A2A6CZU0</accession>
<dbReference type="Pfam" id="PF00412">
    <property type="entry name" value="LIM"/>
    <property type="match status" value="2"/>
</dbReference>
<dbReference type="FunFam" id="2.10.110.10:FF:000178">
    <property type="entry name" value="LIM domain family"/>
    <property type="match status" value="1"/>
</dbReference>
<dbReference type="SUPFAM" id="SSF46689">
    <property type="entry name" value="Homeodomain-like"/>
    <property type="match status" value="1"/>
</dbReference>
<protein>
    <submittedName>
        <fullName evidence="13">Lim-6</fullName>
    </submittedName>
</protein>
<dbReference type="CDD" id="cd00086">
    <property type="entry name" value="homeodomain"/>
    <property type="match status" value="1"/>
</dbReference>
<keyword evidence="3" id="KW-0677">Repeat</keyword>
<dbReference type="InterPro" id="IPR001356">
    <property type="entry name" value="HD"/>
</dbReference>
<dbReference type="GO" id="GO:0010629">
    <property type="term" value="P:negative regulation of gene expression"/>
    <property type="evidence" value="ECO:0007669"/>
    <property type="project" value="EnsemblMetazoa"/>
</dbReference>
<organism evidence="13 14">
    <name type="scientific">Pristionchus pacificus</name>
    <name type="common">Parasitic nematode worm</name>
    <dbReference type="NCBI Taxonomy" id="54126"/>
    <lineage>
        <taxon>Eukaryota</taxon>
        <taxon>Metazoa</taxon>
        <taxon>Ecdysozoa</taxon>
        <taxon>Nematoda</taxon>
        <taxon>Chromadorea</taxon>
        <taxon>Rhabditida</taxon>
        <taxon>Rhabditina</taxon>
        <taxon>Diplogasteromorpha</taxon>
        <taxon>Diplogasteroidea</taxon>
        <taxon>Neodiplogasteridae</taxon>
        <taxon>Pristionchus</taxon>
    </lineage>
</organism>
<evidence type="ECO:0000256" key="10">
    <source>
        <dbReference type="PROSITE-ProRule" id="PRU00125"/>
    </source>
</evidence>
<dbReference type="InterPro" id="IPR001781">
    <property type="entry name" value="Znf_LIM"/>
</dbReference>
<feature type="region of interest" description="Disordered" evidence="12">
    <location>
        <begin position="325"/>
        <end position="406"/>
    </location>
</feature>
<feature type="compositionally biased region" description="Basic and acidic residues" evidence="12">
    <location>
        <begin position="332"/>
        <end position="350"/>
    </location>
</feature>
<dbReference type="GO" id="GO:0046872">
    <property type="term" value="F:metal ion binding"/>
    <property type="evidence" value="ECO:0007669"/>
    <property type="project" value="UniProtKB-KW"/>
</dbReference>
<dbReference type="GO" id="GO:0005634">
    <property type="term" value="C:nucleus"/>
    <property type="evidence" value="ECO:0000318"/>
    <property type="project" value="GO_Central"/>
</dbReference>
<dbReference type="InterPro" id="IPR009057">
    <property type="entry name" value="Homeodomain-like_sf"/>
</dbReference>
<dbReference type="EnsemblMetazoa" id="PPA21651.1">
    <property type="protein sequence ID" value="PPA21651.1"/>
    <property type="gene ID" value="WBGene00111205"/>
</dbReference>
<dbReference type="GO" id="GO:0010628">
    <property type="term" value="P:positive regulation of gene expression"/>
    <property type="evidence" value="ECO:0007669"/>
    <property type="project" value="EnsemblMetazoa"/>
</dbReference>
<dbReference type="GO" id="GO:0000981">
    <property type="term" value="F:DNA-binding transcription factor activity, RNA polymerase II-specific"/>
    <property type="evidence" value="ECO:0000318"/>
    <property type="project" value="GO_Central"/>
</dbReference>
<dbReference type="Gene3D" id="2.10.110.10">
    <property type="entry name" value="Cysteine Rich Protein"/>
    <property type="match status" value="2"/>
</dbReference>
<dbReference type="GO" id="GO:0007409">
    <property type="term" value="P:axonogenesis"/>
    <property type="evidence" value="ECO:0007669"/>
    <property type="project" value="EnsemblMetazoa"/>
</dbReference>
<dbReference type="SMART" id="SM00389">
    <property type="entry name" value="HOX"/>
    <property type="match status" value="1"/>
</dbReference>
<keyword evidence="4 10" id="KW-0862">Zinc</keyword>
<feature type="compositionally biased region" description="Acidic residues" evidence="12">
    <location>
        <begin position="351"/>
        <end position="364"/>
    </location>
</feature>
<proteinExistence type="predicted"/>
<dbReference type="GO" id="GO:0006357">
    <property type="term" value="P:regulation of transcription by RNA polymerase II"/>
    <property type="evidence" value="ECO:0000318"/>
    <property type="project" value="GO_Central"/>
</dbReference>
<dbReference type="GO" id="GO:0030182">
    <property type="term" value="P:neuron differentiation"/>
    <property type="evidence" value="ECO:0000318"/>
    <property type="project" value="GO_Central"/>
</dbReference>
<reference evidence="13" key="2">
    <citation type="submission" date="2022-06" db="UniProtKB">
        <authorList>
            <consortium name="EnsemblMetazoa"/>
        </authorList>
    </citation>
    <scope>IDENTIFICATION</scope>
    <source>
        <strain evidence="13">PS312</strain>
    </source>
</reference>
<gene>
    <name evidence="13" type="primary">WBGene00111205</name>
</gene>
<evidence type="ECO:0000256" key="11">
    <source>
        <dbReference type="RuleBase" id="RU000682"/>
    </source>
</evidence>
<keyword evidence="8 9" id="KW-0539">Nucleus</keyword>
<evidence type="ECO:0000256" key="4">
    <source>
        <dbReference type="ARBA" id="ARBA00022833"/>
    </source>
</evidence>
<dbReference type="PROSITE" id="PS50023">
    <property type="entry name" value="LIM_DOMAIN_2"/>
    <property type="match status" value="2"/>
</dbReference>
<evidence type="ECO:0000256" key="2">
    <source>
        <dbReference type="ARBA" id="ARBA00022723"/>
    </source>
</evidence>
<keyword evidence="6 9" id="KW-0238">DNA-binding</keyword>
<dbReference type="OrthoDB" id="6159439at2759"/>
<dbReference type="GO" id="GO:0030421">
    <property type="term" value="P:defecation"/>
    <property type="evidence" value="ECO:0007669"/>
    <property type="project" value="EnsemblMetazoa"/>
</dbReference>
<accession>A0A8R1YFE2</accession>
<feature type="DNA-binding region" description="Homeobox" evidence="9">
    <location>
        <begin position="272"/>
        <end position="331"/>
    </location>
</feature>
<evidence type="ECO:0000313" key="14">
    <source>
        <dbReference type="Proteomes" id="UP000005239"/>
    </source>
</evidence>
<dbReference type="InterPro" id="IPR017970">
    <property type="entry name" value="Homeobox_CS"/>
</dbReference>
<dbReference type="AlphaFoldDB" id="A0A2A6CZU0"/>
<dbReference type="PANTHER" id="PTHR24208">
    <property type="entry name" value="LIM/HOMEOBOX PROTEIN LHX"/>
    <property type="match status" value="1"/>
</dbReference>
<reference evidence="14" key="1">
    <citation type="journal article" date="2008" name="Nat. Genet.">
        <title>The Pristionchus pacificus genome provides a unique perspective on nematode lifestyle and parasitism.</title>
        <authorList>
            <person name="Dieterich C."/>
            <person name="Clifton S.W."/>
            <person name="Schuster L.N."/>
            <person name="Chinwalla A."/>
            <person name="Delehaunty K."/>
            <person name="Dinkelacker I."/>
            <person name="Fulton L."/>
            <person name="Fulton R."/>
            <person name="Godfrey J."/>
            <person name="Minx P."/>
            <person name="Mitreva M."/>
            <person name="Roeseler W."/>
            <person name="Tian H."/>
            <person name="Witte H."/>
            <person name="Yang S.P."/>
            <person name="Wilson R.K."/>
            <person name="Sommer R.J."/>
        </authorList>
    </citation>
    <scope>NUCLEOTIDE SEQUENCE [LARGE SCALE GENOMIC DNA]</scope>
    <source>
        <strain evidence="14">PS312</strain>
    </source>
</reference>
<dbReference type="Proteomes" id="UP000005239">
    <property type="component" value="Unassembled WGS sequence"/>
</dbReference>
<dbReference type="Pfam" id="PF00046">
    <property type="entry name" value="Homeodomain"/>
    <property type="match status" value="1"/>
</dbReference>
<evidence type="ECO:0000256" key="5">
    <source>
        <dbReference type="ARBA" id="ARBA00023038"/>
    </source>
</evidence>
<keyword evidence="2 10" id="KW-0479">Metal-binding</keyword>
<evidence type="ECO:0000256" key="9">
    <source>
        <dbReference type="PROSITE-ProRule" id="PRU00108"/>
    </source>
</evidence>
<keyword evidence="14" id="KW-1185">Reference proteome</keyword>
<evidence type="ECO:0000313" key="13">
    <source>
        <dbReference type="EnsemblMetazoa" id="PPA21651.1"/>
    </source>
</evidence>
<evidence type="ECO:0000256" key="6">
    <source>
        <dbReference type="ARBA" id="ARBA00023125"/>
    </source>
</evidence>
<dbReference type="SUPFAM" id="SSF57716">
    <property type="entry name" value="Glucocorticoid receptor-like (DNA-binding domain)"/>
    <property type="match status" value="2"/>
</dbReference>
<dbReference type="PROSITE" id="PS00478">
    <property type="entry name" value="LIM_DOMAIN_1"/>
    <property type="match status" value="2"/>
</dbReference>
<dbReference type="PROSITE" id="PS50071">
    <property type="entry name" value="HOMEOBOX_2"/>
    <property type="match status" value="1"/>
</dbReference>
<feature type="compositionally biased region" description="Low complexity" evidence="12">
    <location>
        <begin position="379"/>
        <end position="399"/>
    </location>
</feature>
<keyword evidence="7 9" id="KW-0371">Homeobox</keyword>
<dbReference type="PANTHER" id="PTHR24208:SF166">
    <property type="entry name" value="LIM HOMEOBOX TRANSCRIPTION FACTOR 1 ALPHA, ISOFORM B"/>
    <property type="match status" value="1"/>
</dbReference>
<evidence type="ECO:0000256" key="12">
    <source>
        <dbReference type="SAM" id="MobiDB-lite"/>
    </source>
</evidence>
<dbReference type="InterPro" id="IPR050453">
    <property type="entry name" value="LIM_Homeobox_TF"/>
</dbReference>
<evidence type="ECO:0000256" key="8">
    <source>
        <dbReference type="ARBA" id="ARBA00023242"/>
    </source>
</evidence>
<dbReference type="GO" id="GO:0000977">
    <property type="term" value="F:RNA polymerase II transcription regulatory region sequence-specific DNA binding"/>
    <property type="evidence" value="ECO:0000318"/>
    <property type="project" value="GO_Central"/>
</dbReference>
<dbReference type="GO" id="GO:0060756">
    <property type="term" value="P:foraging behavior"/>
    <property type="evidence" value="ECO:0007669"/>
    <property type="project" value="EnsemblMetazoa"/>
</dbReference>